<proteinExistence type="predicted"/>
<keyword evidence="2" id="KW-1185">Reference proteome</keyword>
<protein>
    <recommendedName>
        <fullName evidence="3">THIF-type NAD/FAD binding fold domain-containing protein</fullName>
    </recommendedName>
</protein>
<gene>
    <name evidence="1" type="ORF">SANBI_002719</name>
</gene>
<dbReference type="RefSeq" id="WP_319155900.1">
    <property type="nucleotide sequence ID" value="NZ_CP138359.1"/>
</dbReference>
<evidence type="ECO:0000313" key="2">
    <source>
        <dbReference type="Proteomes" id="UP001304340"/>
    </source>
</evidence>
<dbReference type="SUPFAM" id="SSF69572">
    <property type="entry name" value="Activating enzymes of the ubiquitin-like proteins"/>
    <property type="match status" value="1"/>
</dbReference>
<name>A0AAF1C1U0_9MICO</name>
<reference evidence="2" key="1">
    <citation type="submission" date="2023-11" db="EMBL/GenBank/DDBJ databases">
        <authorList>
            <person name="Helweg L.P."/>
            <person name="Kiel A."/>
            <person name="Hitz F."/>
            <person name="Ruckert-Reed C."/>
            <person name="Busche T."/>
            <person name="Kaltschmidt B."/>
            <person name="Kaltschmidt C."/>
        </authorList>
    </citation>
    <scope>NUCLEOTIDE SEQUENCE [LARGE SCALE GENOMIC DNA]</scope>
    <source>
        <strain evidence="2">4.1</strain>
    </source>
</reference>
<evidence type="ECO:0008006" key="3">
    <source>
        <dbReference type="Google" id="ProtNLM"/>
    </source>
</evidence>
<sequence length="279" mass="28124">MGAASQTAATDPGQVRSALLDDAAAVDARSRSQGTTGGALVAARARRVVAVVGTGRLGAVAVDVLTASGIGTLLLVDPREVRPSDVGVGGLREHHVGRRWDDALRDVVVLARRGTQVGDGEHDSPDVVVLVVEEGVGVLRTARLVAEGVPHLVVTVTAWGAVVGPFVLPGQTACVRCVELQVESLGDLAEDDPLHAAGPKAPAALGAAPGGRPPQSSAVAATAGALVAAEVVAYLDGRRPATAGASIDVETLDAMPRLRGWSVHPRCGCTETGVVAPGC</sequence>
<dbReference type="Proteomes" id="UP001304340">
    <property type="component" value="Chromosome"/>
</dbReference>
<dbReference type="AlphaFoldDB" id="A0AAF1C1U0"/>
<evidence type="ECO:0000313" key="1">
    <source>
        <dbReference type="EMBL" id="WPF81425.1"/>
    </source>
</evidence>
<dbReference type="Gene3D" id="3.40.50.720">
    <property type="entry name" value="NAD(P)-binding Rossmann-like Domain"/>
    <property type="match status" value="1"/>
</dbReference>
<organism evidence="1 2">
    <name type="scientific">Sanguibacter biliveldensis</name>
    <dbReference type="NCBI Taxonomy" id="3030830"/>
    <lineage>
        <taxon>Bacteria</taxon>
        <taxon>Bacillati</taxon>
        <taxon>Actinomycetota</taxon>
        <taxon>Actinomycetes</taxon>
        <taxon>Micrococcales</taxon>
        <taxon>Sanguibacteraceae</taxon>
        <taxon>Sanguibacter</taxon>
    </lineage>
</organism>
<dbReference type="KEGG" id="sbil:SANBI_002719"/>
<dbReference type="GO" id="GO:0008641">
    <property type="term" value="F:ubiquitin-like modifier activating enzyme activity"/>
    <property type="evidence" value="ECO:0007669"/>
    <property type="project" value="InterPro"/>
</dbReference>
<accession>A0AAF1C1U0</accession>
<dbReference type="EMBL" id="CP138359">
    <property type="protein sequence ID" value="WPF81425.1"/>
    <property type="molecule type" value="Genomic_DNA"/>
</dbReference>
<dbReference type="InterPro" id="IPR035985">
    <property type="entry name" value="Ubiquitin-activating_enz"/>
</dbReference>